<proteinExistence type="predicted"/>
<evidence type="ECO:0000256" key="11">
    <source>
        <dbReference type="ARBA" id="ARBA00023136"/>
    </source>
</evidence>
<gene>
    <name evidence="14" type="ORF">CPZ25_019310</name>
</gene>
<dbReference type="GO" id="GO:0004721">
    <property type="term" value="F:phosphoprotein phosphatase activity"/>
    <property type="evidence" value="ECO:0007669"/>
    <property type="project" value="TreeGrafter"/>
</dbReference>
<dbReference type="SMART" id="SM00387">
    <property type="entry name" value="HATPase_c"/>
    <property type="match status" value="1"/>
</dbReference>
<dbReference type="GO" id="GO:0016036">
    <property type="term" value="P:cellular response to phosphate starvation"/>
    <property type="evidence" value="ECO:0007669"/>
    <property type="project" value="TreeGrafter"/>
</dbReference>
<evidence type="ECO:0000259" key="13">
    <source>
        <dbReference type="PROSITE" id="PS50109"/>
    </source>
</evidence>
<sequence length="338" mass="38312">MRFLDYVKDKLLFLSVSTVLLVFMGFSLELLHVDKGSRLYLLLVLFFALSLVFWVEFFMKAHFYNDVCKKLSRLDKKYLLSELINRPSLNECRILYEVLKTASKSMNDEIAVYRRSSNEYREYIETWVHEVKTPIASAELIIENHQTPVTLSLGEEIDQIERYVNQALFYSRSSGVEKDYVIKKTCLQNLVNPVIRKTAKTFIRQKIKLSTNGLEHEVFTDPKWTDFILGQLLDNSLKYLDYSSSTPAEITVSGACNGAEILLSIADNGIGIPPEDIDRIFDKGFTGSNGRRGSAKATGIGLYLCKKLCQKLGLGLSVESVSGRGTTATIHFPVLEQM</sequence>
<evidence type="ECO:0000256" key="2">
    <source>
        <dbReference type="ARBA" id="ARBA00004651"/>
    </source>
</evidence>
<evidence type="ECO:0000313" key="15">
    <source>
        <dbReference type="Proteomes" id="UP000218387"/>
    </source>
</evidence>
<dbReference type="GO" id="GO:0005886">
    <property type="term" value="C:plasma membrane"/>
    <property type="evidence" value="ECO:0007669"/>
    <property type="project" value="UniProtKB-SubCell"/>
</dbReference>
<dbReference type="PROSITE" id="PS50109">
    <property type="entry name" value="HIS_KIN"/>
    <property type="match status" value="1"/>
</dbReference>
<feature type="transmembrane region" description="Helical" evidence="12">
    <location>
        <begin position="12"/>
        <end position="33"/>
    </location>
</feature>
<dbReference type="Gene3D" id="3.30.565.10">
    <property type="entry name" value="Histidine kinase-like ATPase, C-terminal domain"/>
    <property type="match status" value="1"/>
</dbReference>
<dbReference type="InterPro" id="IPR004358">
    <property type="entry name" value="Sig_transdc_His_kin-like_C"/>
</dbReference>
<dbReference type="InterPro" id="IPR005467">
    <property type="entry name" value="His_kinase_dom"/>
</dbReference>
<dbReference type="EC" id="2.7.13.3" evidence="3"/>
<dbReference type="PRINTS" id="PR00344">
    <property type="entry name" value="BCTRLSENSOR"/>
</dbReference>
<keyword evidence="15" id="KW-1185">Reference proteome</keyword>
<dbReference type="EMBL" id="CP029487">
    <property type="protein sequence ID" value="QCT73374.1"/>
    <property type="molecule type" value="Genomic_DNA"/>
</dbReference>
<dbReference type="SUPFAM" id="SSF55874">
    <property type="entry name" value="ATPase domain of HSP90 chaperone/DNA topoisomerase II/histidine kinase"/>
    <property type="match status" value="1"/>
</dbReference>
<keyword evidence="8 14" id="KW-0418">Kinase</keyword>
<dbReference type="AlphaFoldDB" id="A0A4P9CCG6"/>
<name>A0A4P9CCG6_EUBML</name>
<comment type="subcellular location">
    <subcellularLocation>
        <location evidence="2">Cell membrane</location>
        <topology evidence="2">Multi-pass membrane protein</topology>
    </subcellularLocation>
</comment>
<dbReference type="InterPro" id="IPR036890">
    <property type="entry name" value="HATPase_C_sf"/>
</dbReference>
<reference evidence="14 15" key="1">
    <citation type="submission" date="2018-05" db="EMBL/GenBank/DDBJ databases">
        <title>Genome comparison of Eubacterium sp.</title>
        <authorList>
            <person name="Feng Y."/>
            <person name="Sanchez-Andrea I."/>
            <person name="Stams A.J.M."/>
            <person name="De Vos W.M."/>
        </authorList>
    </citation>
    <scope>NUCLEOTIDE SEQUENCE [LARGE SCALE GENOMIC DNA]</scope>
    <source>
        <strain evidence="14 15">YI</strain>
    </source>
</reference>
<dbReference type="CDD" id="cd00082">
    <property type="entry name" value="HisKA"/>
    <property type="match status" value="1"/>
</dbReference>
<keyword evidence="6" id="KW-0808">Transferase</keyword>
<evidence type="ECO:0000313" key="14">
    <source>
        <dbReference type="EMBL" id="QCT73374.1"/>
    </source>
</evidence>
<feature type="transmembrane region" description="Helical" evidence="12">
    <location>
        <begin position="39"/>
        <end position="59"/>
    </location>
</feature>
<evidence type="ECO:0000256" key="8">
    <source>
        <dbReference type="ARBA" id="ARBA00022777"/>
    </source>
</evidence>
<dbReference type="RefSeq" id="WP_013381745.1">
    <property type="nucleotide sequence ID" value="NZ_CP029487.1"/>
</dbReference>
<dbReference type="Proteomes" id="UP000218387">
    <property type="component" value="Chromosome"/>
</dbReference>
<dbReference type="Pfam" id="PF02518">
    <property type="entry name" value="HATPase_c"/>
    <property type="match status" value="1"/>
</dbReference>
<keyword evidence="10" id="KW-0902">Two-component regulatory system</keyword>
<comment type="catalytic activity">
    <reaction evidence="1">
        <text>ATP + protein L-histidine = ADP + protein N-phospho-L-histidine.</text>
        <dbReference type="EC" id="2.7.13.3"/>
    </reaction>
</comment>
<dbReference type="KEGG" id="emt:CPZ25_019310"/>
<dbReference type="GeneID" id="68364421"/>
<evidence type="ECO:0000256" key="12">
    <source>
        <dbReference type="SAM" id="Phobius"/>
    </source>
</evidence>
<evidence type="ECO:0000256" key="1">
    <source>
        <dbReference type="ARBA" id="ARBA00000085"/>
    </source>
</evidence>
<accession>A0A4P9CCG6</accession>
<keyword evidence="7 12" id="KW-0812">Transmembrane</keyword>
<dbReference type="PANTHER" id="PTHR45453">
    <property type="entry name" value="PHOSPHATE REGULON SENSOR PROTEIN PHOR"/>
    <property type="match status" value="1"/>
</dbReference>
<organism evidence="14 15">
    <name type="scientific">Eubacterium maltosivorans</name>
    <dbReference type="NCBI Taxonomy" id="2041044"/>
    <lineage>
        <taxon>Bacteria</taxon>
        <taxon>Bacillati</taxon>
        <taxon>Bacillota</taxon>
        <taxon>Clostridia</taxon>
        <taxon>Eubacteriales</taxon>
        <taxon>Eubacteriaceae</taxon>
        <taxon>Eubacterium</taxon>
    </lineage>
</organism>
<dbReference type="InterPro" id="IPR003594">
    <property type="entry name" value="HATPase_dom"/>
</dbReference>
<keyword evidence="4" id="KW-1003">Cell membrane</keyword>
<keyword evidence="5" id="KW-0597">Phosphoprotein</keyword>
<protein>
    <recommendedName>
        <fullName evidence="3">histidine kinase</fullName>
        <ecNumber evidence="3">2.7.13.3</ecNumber>
    </recommendedName>
</protein>
<evidence type="ECO:0000256" key="5">
    <source>
        <dbReference type="ARBA" id="ARBA00022553"/>
    </source>
</evidence>
<evidence type="ECO:0000256" key="9">
    <source>
        <dbReference type="ARBA" id="ARBA00022989"/>
    </source>
</evidence>
<keyword evidence="11 12" id="KW-0472">Membrane</keyword>
<feature type="domain" description="Histidine kinase" evidence="13">
    <location>
        <begin position="126"/>
        <end position="336"/>
    </location>
</feature>
<dbReference type="PANTHER" id="PTHR45453:SF2">
    <property type="entry name" value="HISTIDINE KINASE"/>
    <property type="match status" value="1"/>
</dbReference>
<evidence type="ECO:0000256" key="10">
    <source>
        <dbReference type="ARBA" id="ARBA00023012"/>
    </source>
</evidence>
<evidence type="ECO:0000256" key="6">
    <source>
        <dbReference type="ARBA" id="ARBA00022679"/>
    </source>
</evidence>
<evidence type="ECO:0000256" key="3">
    <source>
        <dbReference type="ARBA" id="ARBA00012438"/>
    </source>
</evidence>
<evidence type="ECO:0000256" key="7">
    <source>
        <dbReference type="ARBA" id="ARBA00022692"/>
    </source>
</evidence>
<evidence type="ECO:0000256" key="4">
    <source>
        <dbReference type="ARBA" id="ARBA00022475"/>
    </source>
</evidence>
<keyword evidence="9 12" id="KW-1133">Transmembrane helix</keyword>
<dbReference type="GO" id="GO:0000155">
    <property type="term" value="F:phosphorelay sensor kinase activity"/>
    <property type="evidence" value="ECO:0007669"/>
    <property type="project" value="InterPro"/>
</dbReference>
<dbReference type="InterPro" id="IPR003661">
    <property type="entry name" value="HisK_dim/P_dom"/>
</dbReference>
<dbReference type="InterPro" id="IPR050351">
    <property type="entry name" value="BphY/WalK/GraS-like"/>
</dbReference>